<name>A0A3P7M8L1_DIBLA</name>
<sequence>MRYRATVQYGVYADDVIIGGGGTVGGSAGVIGGDHGGYHDPTTYPDTFEAPPYDPSGKYLDDSEFVSGRNANDTDILAS</sequence>
<evidence type="ECO:0000313" key="3">
    <source>
        <dbReference type="Proteomes" id="UP000281553"/>
    </source>
</evidence>
<dbReference type="EMBL" id="UYRU01069419">
    <property type="protein sequence ID" value="VDN18688.1"/>
    <property type="molecule type" value="Genomic_DNA"/>
</dbReference>
<dbReference type="Proteomes" id="UP000281553">
    <property type="component" value="Unassembled WGS sequence"/>
</dbReference>
<evidence type="ECO:0000313" key="2">
    <source>
        <dbReference type="EMBL" id="VDN18688.1"/>
    </source>
</evidence>
<dbReference type="AlphaFoldDB" id="A0A3P7M8L1"/>
<keyword evidence="3" id="KW-1185">Reference proteome</keyword>
<feature type="region of interest" description="Disordered" evidence="1">
    <location>
        <begin position="46"/>
        <end position="65"/>
    </location>
</feature>
<proteinExistence type="predicted"/>
<gene>
    <name evidence="2" type="ORF">DILT_LOCUS13241</name>
</gene>
<accession>A0A3P7M8L1</accession>
<evidence type="ECO:0000256" key="1">
    <source>
        <dbReference type="SAM" id="MobiDB-lite"/>
    </source>
</evidence>
<dbReference type="OrthoDB" id="6282744at2759"/>
<reference evidence="2 3" key="1">
    <citation type="submission" date="2018-11" db="EMBL/GenBank/DDBJ databases">
        <authorList>
            <consortium name="Pathogen Informatics"/>
        </authorList>
    </citation>
    <scope>NUCLEOTIDE SEQUENCE [LARGE SCALE GENOMIC DNA]</scope>
</reference>
<organism evidence="2 3">
    <name type="scientific">Dibothriocephalus latus</name>
    <name type="common">Fish tapeworm</name>
    <name type="synonym">Diphyllobothrium latum</name>
    <dbReference type="NCBI Taxonomy" id="60516"/>
    <lineage>
        <taxon>Eukaryota</taxon>
        <taxon>Metazoa</taxon>
        <taxon>Spiralia</taxon>
        <taxon>Lophotrochozoa</taxon>
        <taxon>Platyhelminthes</taxon>
        <taxon>Cestoda</taxon>
        <taxon>Eucestoda</taxon>
        <taxon>Diphyllobothriidea</taxon>
        <taxon>Diphyllobothriidae</taxon>
        <taxon>Dibothriocephalus</taxon>
    </lineage>
</organism>
<protein>
    <submittedName>
        <fullName evidence="2">Uncharacterized protein</fullName>
    </submittedName>
</protein>